<dbReference type="RefSeq" id="WP_343075364.1">
    <property type="nucleotide sequence ID" value="NZ_JACBYW010000010.1"/>
</dbReference>
<gene>
    <name evidence="2" type="ORF">FHR84_004310</name>
</gene>
<name>A0A852Z2Z6_9ACTN</name>
<dbReference type="GO" id="GO:0003824">
    <property type="term" value="F:catalytic activity"/>
    <property type="evidence" value="ECO:0007669"/>
    <property type="project" value="UniProtKB-ARBA"/>
</dbReference>
<dbReference type="Gene3D" id="3.40.50.1820">
    <property type="entry name" value="alpha/beta hydrolase"/>
    <property type="match status" value="1"/>
</dbReference>
<dbReference type="EMBL" id="JACBYW010000010">
    <property type="protein sequence ID" value="NYH80938.1"/>
    <property type="molecule type" value="Genomic_DNA"/>
</dbReference>
<proteinExistence type="predicted"/>
<dbReference type="AlphaFoldDB" id="A0A852Z2Z6"/>
<dbReference type="Pfam" id="PF12697">
    <property type="entry name" value="Abhydrolase_6"/>
    <property type="match status" value="1"/>
</dbReference>
<protein>
    <submittedName>
        <fullName evidence="2">Pimeloyl-ACP methyl ester carboxylesterase</fullName>
    </submittedName>
</protein>
<evidence type="ECO:0000313" key="3">
    <source>
        <dbReference type="Proteomes" id="UP000548304"/>
    </source>
</evidence>
<organism evidence="2 3">
    <name type="scientific">Actinopolyspora biskrensis</name>
    <dbReference type="NCBI Taxonomy" id="1470178"/>
    <lineage>
        <taxon>Bacteria</taxon>
        <taxon>Bacillati</taxon>
        <taxon>Actinomycetota</taxon>
        <taxon>Actinomycetes</taxon>
        <taxon>Actinopolysporales</taxon>
        <taxon>Actinopolysporaceae</taxon>
        <taxon>Actinopolyspora</taxon>
    </lineage>
</organism>
<accession>A0A852Z2Z6</accession>
<evidence type="ECO:0000259" key="1">
    <source>
        <dbReference type="Pfam" id="PF12697"/>
    </source>
</evidence>
<evidence type="ECO:0000313" key="2">
    <source>
        <dbReference type="EMBL" id="NYH80938.1"/>
    </source>
</evidence>
<dbReference type="SUPFAM" id="SSF53474">
    <property type="entry name" value="alpha/beta-Hydrolases"/>
    <property type="match status" value="1"/>
</dbReference>
<dbReference type="InterPro" id="IPR000073">
    <property type="entry name" value="AB_hydrolase_1"/>
</dbReference>
<dbReference type="InterPro" id="IPR029058">
    <property type="entry name" value="AB_hydrolase_fold"/>
</dbReference>
<feature type="domain" description="AB hydrolase-1" evidence="1">
    <location>
        <begin position="45"/>
        <end position="269"/>
    </location>
</feature>
<dbReference type="Proteomes" id="UP000548304">
    <property type="component" value="Unassembled WGS sequence"/>
</dbReference>
<reference evidence="2 3" key="1">
    <citation type="submission" date="2020-07" db="EMBL/GenBank/DDBJ databases">
        <title>Genomic Encyclopedia of Type Strains, Phase III (KMG-III): the genomes of soil and plant-associated and newly described type strains.</title>
        <authorList>
            <person name="Whitman W."/>
        </authorList>
    </citation>
    <scope>NUCLEOTIDE SEQUENCE [LARGE SCALE GENOMIC DNA]</scope>
    <source>
        <strain evidence="2 3">CECT 8576</strain>
    </source>
</reference>
<sequence>MLIPVCSESSGASPEVRDVVLEGADGVPLSALLAEPRRSPPRAVVVALHGGGMRAGYFHGRAHPSLSLLTLGAELGFTVLAVDRPGYGLSAERMPEGGTLEEQAGCLHGALERFAADRAVGAGFFLVAHSSGGKVALCMAASDEHRGLVGLDLSGCGHRHAVDVRSFLESSGRDVWRLHWGASRFYPESTFSAARSLLTPMPPVEIEEAARWPRFFPGIAGRVHSPVRFTFSEHELWWRHDEESVGELTALLGSSRVRVDRQEGAGHNISLGWAARSYHLRALAFAEDCVRASGAGRR</sequence>
<comment type="caution">
    <text evidence="2">The sequence shown here is derived from an EMBL/GenBank/DDBJ whole genome shotgun (WGS) entry which is preliminary data.</text>
</comment>
<keyword evidence="3" id="KW-1185">Reference proteome</keyword>